<dbReference type="RefSeq" id="WP_106364693.1">
    <property type="nucleotide sequence ID" value="NZ_PVTJ01000005.1"/>
</dbReference>
<feature type="transmembrane region" description="Helical" evidence="1">
    <location>
        <begin position="63"/>
        <end position="85"/>
    </location>
</feature>
<dbReference type="EMBL" id="PVTJ01000005">
    <property type="protein sequence ID" value="PRY58630.1"/>
    <property type="molecule type" value="Genomic_DNA"/>
</dbReference>
<dbReference type="OrthoDB" id="9788195at2"/>
<proteinExistence type="predicted"/>
<dbReference type="Proteomes" id="UP000238176">
    <property type="component" value="Unassembled WGS sequence"/>
</dbReference>
<organism evidence="2 3">
    <name type="scientific">Glycomyces artemisiae</name>
    <dbReference type="NCBI Taxonomy" id="1076443"/>
    <lineage>
        <taxon>Bacteria</taxon>
        <taxon>Bacillati</taxon>
        <taxon>Actinomycetota</taxon>
        <taxon>Actinomycetes</taxon>
        <taxon>Glycomycetales</taxon>
        <taxon>Glycomycetaceae</taxon>
        <taxon>Glycomyces</taxon>
    </lineage>
</organism>
<sequence>MTAITAARRNARLYLRFLGAGFRSQTIYGFDSALLLFAVVFLNVVDLSLLAVMLTRFEALGGWTMWEVVLLYCMFLAVLGLQYLFTLHLNRIDEFIQDGTLDQMLVRPVSPLLQLVAREFHLRNLFHHFGTGIVGVLIAMAGLGLAWTPERVAILAASLVGGTLLLTGMVLALASLAFWTVRSQVFLFGTAEIQEAVQHYPATVFGQWFVRAMTFLLPLAFVNYYPVMALTGRADEAMHPLLPYASPLVGSAVLAVGVVVWRAGLRRYESTGN</sequence>
<keyword evidence="1" id="KW-0812">Transmembrane</keyword>
<evidence type="ECO:0000313" key="2">
    <source>
        <dbReference type="EMBL" id="PRY58630.1"/>
    </source>
</evidence>
<feature type="transmembrane region" description="Helical" evidence="1">
    <location>
        <begin position="241"/>
        <end position="261"/>
    </location>
</feature>
<gene>
    <name evidence="2" type="ORF">B0I28_105345</name>
</gene>
<dbReference type="AlphaFoldDB" id="A0A2T0UL36"/>
<comment type="caution">
    <text evidence="2">The sequence shown here is derived from an EMBL/GenBank/DDBJ whole genome shotgun (WGS) entry which is preliminary data.</text>
</comment>
<accession>A0A2T0UL36</accession>
<evidence type="ECO:0000256" key="1">
    <source>
        <dbReference type="SAM" id="Phobius"/>
    </source>
</evidence>
<dbReference type="Pfam" id="PF06182">
    <property type="entry name" value="ABC2_membrane_6"/>
    <property type="match status" value="1"/>
</dbReference>
<feature type="transmembrane region" description="Helical" evidence="1">
    <location>
        <begin position="33"/>
        <end position="57"/>
    </location>
</feature>
<evidence type="ECO:0000313" key="3">
    <source>
        <dbReference type="Proteomes" id="UP000238176"/>
    </source>
</evidence>
<dbReference type="InterPro" id="IPR010390">
    <property type="entry name" value="ABC-2_transporter-like"/>
</dbReference>
<name>A0A2T0UL36_9ACTN</name>
<protein>
    <submittedName>
        <fullName evidence="2">ABC-2 type transport system permease protein</fullName>
    </submittedName>
</protein>
<feature type="transmembrane region" description="Helical" evidence="1">
    <location>
        <begin position="200"/>
        <end position="221"/>
    </location>
</feature>
<keyword evidence="1" id="KW-0472">Membrane</keyword>
<keyword evidence="3" id="KW-1185">Reference proteome</keyword>
<dbReference type="PANTHER" id="PTHR36833">
    <property type="entry name" value="SLR0610 PROTEIN-RELATED"/>
    <property type="match status" value="1"/>
</dbReference>
<keyword evidence="1" id="KW-1133">Transmembrane helix</keyword>
<dbReference type="PANTHER" id="PTHR36833:SF1">
    <property type="entry name" value="INTEGRAL MEMBRANE TRANSPORT PROTEIN"/>
    <property type="match status" value="1"/>
</dbReference>
<feature type="transmembrane region" description="Helical" evidence="1">
    <location>
        <begin position="125"/>
        <end position="147"/>
    </location>
</feature>
<reference evidence="2 3" key="1">
    <citation type="submission" date="2018-03" db="EMBL/GenBank/DDBJ databases">
        <title>Genomic Encyclopedia of Type Strains, Phase III (KMG-III): the genomes of soil and plant-associated and newly described type strains.</title>
        <authorList>
            <person name="Whitman W."/>
        </authorList>
    </citation>
    <scope>NUCLEOTIDE SEQUENCE [LARGE SCALE GENOMIC DNA]</scope>
    <source>
        <strain evidence="2 3">CGMCC 4.7067</strain>
    </source>
</reference>
<feature type="transmembrane region" description="Helical" evidence="1">
    <location>
        <begin position="153"/>
        <end position="179"/>
    </location>
</feature>